<organism evidence="1">
    <name type="scientific">Desulfofervidus auxilii</name>
    <dbReference type="NCBI Taxonomy" id="1621989"/>
    <lineage>
        <taxon>Bacteria</taxon>
        <taxon>Pseudomonadati</taxon>
        <taxon>Thermodesulfobacteriota</taxon>
        <taxon>Candidatus Desulfofervidia</taxon>
        <taxon>Candidatus Desulfofervidales</taxon>
        <taxon>Candidatus Desulfofervidaceae</taxon>
        <taxon>Candidatus Desulfofervidus</taxon>
    </lineage>
</organism>
<name>A0A7C1ZF16_DESA2</name>
<gene>
    <name evidence="1" type="ORF">ENI35_05100</name>
</gene>
<comment type="caution">
    <text evidence="1">The sequence shown here is derived from an EMBL/GenBank/DDBJ whole genome shotgun (WGS) entry which is preliminary data.</text>
</comment>
<dbReference type="Proteomes" id="UP000885738">
    <property type="component" value="Unassembled WGS sequence"/>
</dbReference>
<dbReference type="AlphaFoldDB" id="A0A7C1ZF16"/>
<evidence type="ECO:0000313" key="1">
    <source>
        <dbReference type="EMBL" id="HEC68170.1"/>
    </source>
</evidence>
<dbReference type="InterPro" id="IPR035093">
    <property type="entry name" value="RelE/ParE_toxin_dom_sf"/>
</dbReference>
<reference evidence="1" key="1">
    <citation type="journal article" date="2020" name="mSystems">
        <title>Genome- and Community-Level Interaction Insights into Carbon Utilization and Element Cycling Functions of Hydrothermarchaeota in Hydrothermal Sediment.</title>
        <authorList>
            <person name="Zhou Z."/>
            <person name="Liu Y."/>
            <person name="Xu W."/>
            <person name="Pan J."/>
            <person name="Luo Z.H."/>
            <person name="Li M."/>
        </authorList>
    </citation>
    <scope>NUCLEOTIDE SEQUENCE [LARGE SCALE GENOMIC DNA]</scope>
    <source>
        <strain evidence="1">HyVt-389</strain>
    </source>
</reference>
<dbReference type="EMBL" id="DRIH01000178">
    <property type="protein sequence ID" value="HEC68170.1"/>
    <property type="molecule type" value="Genomic_DNA"/>
</dbReference>
<sequence>MAFQIIYTKRAKKDLDELKGDKSKKRILKAVIKSIKFLAQSPKHLSLKTHQYHSIAPVYPGQKVWEVYAQDKTPAAYRVFWCYGPKKNQITIISITPHP</sequence>
<dbReference type="SUPFAM" id="SSF143011">
    <property type="entry name" value="RelE-like"/>
    <property type="match status" value="1"/>
</dbReference>
<dbReference type="Gene3D" id="3.30.2310.20">
    <property type="entry name" value="RelE-like"/>
    <property type="match status" value="1"/>
</dbReference>
<evidence type="ECO:0008006" key="2">
    <source>
        <dbReference type="Google" id="ProtNLM"/>
    </source>
</evidence>
<protein>
    <recommendedName>
        <fullName evidence="2">Type II toxin-antitoxin system RelE/ParE family toxin</fullName>
    </recommendedName>
</protein>
<accession>A0A7C1ZF16</accession>
<proteinExistence type="predicted"/>